<comment type="subcellular location">
    <subcellularLocation>
        <location evidence="2">Cytoplasm</location>
    </subcellularLocation>
    <subcellularLocation>
        <location evidence="1">Nucleus</location>
    </subcellularLocation>
</comment>
<reference evidence="10 11" key="1">
    <citation type="submission" date="2019-06" db="EMBL/GenBank/DDBJ databases">
        <title>A chromosomal-level reference genome of Carpinus fangiana (Coryloideae, Betulaceae).</title>
        <authorList>
            <person name="Yang X."/>
            <person name="Wang Z."/>
            <person name="Zhang L."/>
            <person name="Hao G."/>
            <person name="Liu J."/>
            <person name="Yang Y."/>
        </authorList>
    </citation>
    <scope>NUCLEOTIDE SEQUENCE [LARGE SCALE GENOMIC DNA]</scope>
    <source>
        <strain evidence="10">Cfa_2016G</strain>
        <tissue evidence="10">Leaf</tissue>
    </source>
</reference>
<evidence type="ECO:0000313" key="10">
    <source>
        <dbReference type="EMBL" id="KAB8659292.1"/>
    </source>
</evidence>
<dbReference type="InterPro" id="IPR013734">
    <property type="entry name" value="TF_Nrm1/Whi5"/>
</dbReference>
<feature type="compositionally biased region" description="Low complexity" evidence="9">
    <location>
        <begin position="334"/>
        <end position="347"/>
    </location>
</feature>
<keyword evidence="7" id="KW-0804">Transcription</keyword>
<comment type="similarity">
    <text evidence="3">Belongs to the WHI5/NRM1 family.</text>
</comment>
<name>A0A5N6L3R0_9ROSI</name>
<feature type="region of interest" description="Disordered" evidence="9">
    <location>
        <begin position="78"/>
        <end position="200"/>
    </location>
</feature>
<dbReference type="PANTHER" id="PTHR40468">
    <property type="entry name" value="YALI0A15257P"/>
    <property type="match status" value="1"/>
</dbReference>
<evidence type="ECO:0000256" key="3">
    <source>
        <dbReference type="ARBA" id="ARBA00006922"/>
    </source>
</evidence>
<evidence type="ECO:0000256" key="9">
    <source>
        <dbReference type="SAM" id="MobiDB-lite"/>
    </source>
</evidence>
<feature type="region of interest" description="Disordered" evidence="9">
    <location>
        <begin position="357"/>
        <end position="381"/>
    </location>
</feature>
<feature type="compositionally biased region" description="Polar residues" evidence="9">
    <location>
        <begin position="209"/>
        <end position="218"/>
    </location>
</feature>
<organism evidence="10 11">
    <name type="scientific">Carpinus fangiana</name>
    <dbReference type="NCBI Taxonomy" id="176857"/>
    <lineage>
        <taxon>Eukaryota</taxon>
        <taxon>Viridiplantae</taxon>
        <taxon>Streptophyta</taxon>
        <taxon>Embryophyta</taxon>
        <taxon>Tracheophyta</taxon>
        <taxon>Spermatophyta</taxon>
        <taxon>Magnoliopsida</taxon>
        <taxon>eudicotyledons</taxon>
        <taxon>Gunneridae</taxon>
        <taxon>Pentapetalae</taxon>
        <taxon>rosids</taxon>
        <taxon>fabids</taxon>
        <taxon>Fagales</taxon>
        <taxon>Betulaceae</taxon>
        <taxon>Carpinus</taxon>
    </lineage>
</organism>
<evidence type="ECO:0000256" key="4">
    <source>
        <dbReference type="ARBA" id="ARBA00022490"/>
    </source>
</evidence>
<dbReference type="GO" id="GO:0005737">
    <property type="term" value="C:cytoplasm"/>
    <property type="evidence" value="ECO:0007669"/>
    <property type="project" value="UniProtKB-SubCell"/>
</dbReference>
<evidence type="ECO:0000256" key="7">
    <source>
        <dbReference type="ARBA" id="ARBA00023163"/>
    </source>
</evidence>
<keyword evidence="4" id="KW-0963">Cytoplasm</keyword>
<dbReference type="OrthoDB" id="2163387at2759"/>
<dbReference type="EMBL" id="VIBQ01000082">
    <property type="protein sequence ID" value="KAB8659292.1"/>
    <property type="molecule type" value="Genomic_DNA"/>
</dbReference>
<gene>
    <name evidence="10" type="ORF">FH972_026181</name>
</gene>
<keyword evidence="5" id="KW-0678">Repressor</keyword>
<dbReference type="Proteomes" id="UP000327013">
    <property type="component" value="Unassembled WGS sequence"/>
</dbReference>
<evidence type="ECO:0000256" key="5">
    <source>
        <dbReference type="ARBA" id="ARBA00022491"/>
    </source>
</evidence>
<evidence type="ECO:0000256" key="2">
    <source>
        <dbReference type="ARBA" id="ARBA00004496"/>
    </source>
</evidence>
<evidence type="ECO:0000256" key="6">
    <source>
        <dbReference type="ARBA" id="ARBA00023015"/>
    </source>
</evidence>
<feature type="region of interest" description="Disordered" evidence="9">
    <location>
        <begin position="209"/>
        <end position="228"/>
    </location>
</feature>
<sequence>MSRDRTMSSPGPGRPDEVASKVLRRARVSKMTRALQDRLALANIKINRGWQHRSMESLEPEIERELKRKRTEAQLDFYSDSSSNASGPFSAGMPSSSPLTSGPIFSDELPRSGSSHGSAKRFRMDPPALVPPSHPRTRSTIRPTRAISASWKSSYQLPESSPSFRKHSRLADAAQQNSSQYSETSTIMDDPSASEDDDEDIPIHSFQHINEPQISSSPPRTPPPAQSRSATLRANLFNSASTSTHQDNPYKEGAELLVQFAMSPSPGMPASRAEPFAPATPPAKGTPLPSSGMMHTPGTQLLWGTHGPNTPNTAFNFADFVNVTPSPAQGPWMRTPGTATARTPAAARETRRRLNFDSLMPPPSASSPNMLRSPAFSHTPRTMARRNEGLGMELGGMSRRAHSGTPGIHEFSSKLRKRTPELFKAHETSYQVECTTRYKLLSQFDSYPQHCKLRSNEHPEINHCLSRIIVQISNNSRPCRVTSQSKQSVTCIDGTAKSAIAEPVAIEDSDVLARGVGPWNEVRGDAIETGGDARRWWRWHRQNAASTSHTLVAWCGMSVWRMIGVVRGCPRNEGRRDY</sequence>
<dbReference type="PANTHER" id="PTHR40468:SF1">
    <property type="entry name" value="TOPOISOMERASE I DAMAGE AFFECTED PROTEIN 11"/>
    <property type="match status" value="1"/>
</dbReference>
<keyword evidence="8" id="KW-0539">Nucleus</keyword>
<proteinExistence type="inferred from homology"/>
<dbReference type="GO" id="GO:0005634">
    <property type="term" value="C:nucleus"/>
    <property type="evidence" value="ECO:0007669"/>
    <property type="project" value="UniProtKB-SubCell"/>
</dbReference>
<feature type="region of interest" description="Disordered" evidence="9">
    <location>
        <begin position="265"/>
        <end position="285"/>
    </location>
</feature>
<accession>A0A5N6L3R0</accession>
<evidence type="ECO:0000256" key="1">
    <source>
        <dbReference type="ARBA" id="ARBA00004123"/>
    </source>
</evidence>
<keyword evidence="6" id="KW-0805">Transcription regulation</keyword>
<feature type="compositionally biased region" description="Polar residues" evidence="9">
    <location>
        <begin position="79"/>
        <end position="100"/>
    </location>
</feature>
<evidence type="ECO:0000256" key="8">
    <source>
        <dbReference type="ARBA" id="ARBA00023242"/>
    </source>
</evidence>
<comment type="caution">
    <text evidence="10">The sequence shown here is derived from an EMBL/GenBank/DDBJ whole genome shotgun (WGS) entry which is preliminary data.</text>
</comment>
<dbReference type="Pfam" id="PF08528">
    <property type="entry name" value="Whi5"/>
    <property type="match status" value="1"/>
</dbReference>
<feature type="compositionally biased region" description="Polar residues" evidence="9">
    <location>
        <begin position="174"/>
        <end position="187"/>
    </location>
</feature>
<protein>
    <submittedName>
        <fullName evidence="10">Uncharacterized protein</fullName>
    </submittedName>
</protein>
<dbReference type="AlphaFoldDB" id="A0A5N6L3R0"/>
<evidence type="ECO:0000313" key="11">
    <source>
        <dbReference type="Proteomes" id="UP000327013"/>
    </source>
</evidence>
<keyword evidence="11" id="KW-1185">Reference proteome</keyword>
<feature type="region of interest" description="Disordered" evidence="9">
    <location>
        <begin position="328"/>
        <end position="347"/>
    </location>
</feature>
<feature type="compositionally biased region" description="Polar residues" evidence="9">
    <location>
        <begin position="150"/>
        <end position="163"/>
    </location>
</feature>